<name>A0A0F9IVV6_9ZZZZ</name>
<sequence length="105" mass="11556">MGVRKFFRKIGRFFKKIAAAMFGKSALKKLAAAAKAMLKTAVGRIAVKVVFELEEGNLTDIQKAKEALKRIRQAAKDAGIETKDSLINLLIEMAIARLKGVVPQR</sequence>
<protein>
    <submittedName>
        <fullName evidence="1">Uncharacterized protein</fullName>
    </submittedName>
</protein>
<dbReference type="EMBL" id="LAZR01011466">
    <property type="protein sequence ID" value="KKM61524.1"/>
    <property type="molecule type" value="Genomic_DNA"/>
</dbReference>
<dbReference type="Pfam" id="PF09682">
    <property type="entry name" value="Phage_holin_6_1"/>
    <property type="match status" value="1"/>
</dbReference>
<comment type="caution">
    <text evidence="1">The sequence shown here is derived from an EMBL/GenBank/DDBJ whole genome shotgun (WGS) entry which is preliminary data.</text>
</comment>
<accession>A0A0F9IVV6</accession>
<dbReference type="InterPro" id="IPR010026">
    <property type="entry name" value="Phage_holin_LL-H"/>
</dbReference>
<organism evidence="1">
    <name type="scientific">marine sediment metagenome</name>
    <dbReference type="NCBI Taxonomy" id="412755"/>
    <lineage>
        <taxon>unclassified sequences</taxon>
        <taxon>metagenomes</taxon>
        <taxon>ecological metagenomes</taxon>
    </lineage>
</organism>
<evidence type="ECO:0000313" key="1">
    <source>
        <dbReference type="EMBL" id="KKM61524.1"/>
    </source>
</evidence>
<reference evidence="1" key="1">
    <citation type="journal article" date="2015" name="Nature">
        <title>Complex archaea that bridge the gap between prokaryotes and eukaryotes.</title>
        <authorList>
            <person name="Spang A."/>
            <person name="Saw J.H."/>
            <person name="Jorgensen S.L."/>
            <person name="Zaremba-Niedzwiedzka K."/>
            <person name="Martijn J."/>
            <person name="Lind A.E."/>
            <person name="van Eijk R."/>
            <person name="Schleper C."/>
            <person name="Guy L."/>
            <person name="Ettema T.J."/>
        </authorList>
    </citation>
    <scope>NUCLEOTIDE SEQUENCE</scope>
</reference>
<dbReference type="AlphaFoldDB" id="A0A0F9IVV6"/>
<proteinExistence type="predicted"/>
<gene>
    <name evidence="1" type="ORF">LCGC14_1530890</name>
</gene>